<dbReference type="FunFam" id="3.40.640.10:FF:000027">
    <property type="entry name" value="Serine--pyruvate aminotransferase, mitochondrial"/>
    <property type="match status" value="1"/>
</dbReference>
<feature type="binding site" evidence="7">
    <location>
        <position position="383"/>
    </location>
    <ligand>
        <name>substrate</name>
    </ligand>
</feature>
<organism evidence="12 13">
    <name type="scientific">Amphimedon queenslandica</name>
    <name type="common">Sponge</name>
    <dbReference type="NCBI Taxonomy" id="400682"/>
    <lineage>
        <taxon>Eukaryota</taxon>
        <taxon>Metazoa</taxon>
        <taxon>Porifera</taxon>
        <taxon>Demospongiae</taxon>
        <taxon>Heteroscleromorpha</taxon>
        <taxon>Haplosclerida</taxon>
        <taxon>Niphatidae</taxon>
        <taxon>Amphimedon</taxon>
    </lineage>
</organism>
<evidence type="ECO:0000313" key="12">
    <source>
        <dbReference type="EnsemblMetazoa" id="XP_003383546.2"/>
    </source>
</evidence>
<evidence type="ECO:0000256" key="8">
    <source>
        <dbReference type="PIRSR" id="PIRSR000524-50"/>
    </source>
</evidence>
<evidence type="ECO:0000256" key="3">
    <source>
        <dbReference type="ARBA" id="ARBA00022576"/>
    </source>
</evidence>
<accession>A0AAN0I9W8</accession>
<evidence type="ECO:0000256" key="6">
    <source>
        <dbReference type="PIRNR" id="PIRNR000524"/>
    </source>
</evidence>
<feature type="domain" description="Aminotransferase class V" evidence="11">
    <location>
        <begin position="77"/>
        <end position="352"/>
    </location>
</feature>
<dbReference type="PIRSF" id="PIRSF000524">
    <property type="entry name" value="SPT"/>
    <property type="match status" value="1"/>
</dbReference>
<protein>
    <recommendedName>
        <fullName evidence="6">Alanine--glyoxylate aminotransferase</fullName>
        <ecNumber evidence="6">2.6.1.44</ecNumber>
    </recommendedName>
</protein>
<dbReference type="Proteomes" id="UP000007879">
    <property type="component" value="Unassembled WGS sequence"/>
</dbReference>
<evidence type="ECO:0000256" key="2">
    <source>
        <dbReference type="ARBA" id="ARBA00009236"/>
    </source>
</evidence>
<dbReference type="SUPFAM" id="SSF53383">
    <property type="entry name" value="PLP-dependent transferases"/>
    <property type="match status" value="1"/>
</dbReference>
<comment type="similarity">
    <text evidence="2 6 9">Belongs to the class-V pyridoxal-phosphate-dependent aminotransferase family.</text>
</comment>
<dbReference type="Gene3D" id="3.90.1150.10">
    <property type="entry name" value="Aspartate Aminotransferase, domain 1"/>
    <property type="match status" value="1"/>
</dbReference>
<reference evidence="12" key="2">
    <citation type="submission" date="2024-06" db="UniProtKB">
        <authorList>
            <consortium name="EnsemblMetazoa"/>
        </authorList>
    </citation>
    <scope>IDENTIFICATION</scope>
</reference>
<dbReference type="EnsemblMetazoa" id="XM_003383498.3">
    <property type="protein sequence ID" value="XP_003383546.2"/>
    <property type="gene ID" value="LOC100631517"/>
</dbReference>
<dbReference type="InterPro" id="IPR024169">
    <property type="entry name" value="SP_NH2Trfase/AEP_transaminase"/>
</dbReference>
<reference evidence="13" key="1">
    <citation type="journal article" date="2010" name="Nature">
        <title>The Amphimedon queenslandica genome and the evolution of animal complexity.</title>
        <authorList>
            <person name="Srivastava M."/>
            <person name="Simakov O."/>
            <person name="Chapman J."/>
            <person name="Fahey B."/>
            <person name="Gauthier M.E."/>
            <person name="Mitros T."/>
            <person name="Richards G.S."/>
            <person name="Conaco C."/>
            <person name="Dacre M."/>
            <person name="Hellsten U."/>
            <person name="Larroux C."/>
            <person name="Putnam N.H."/>
            <person name="Stanke M."/>
            <person name="Adamska M."/>
            <person name="Darling A."/>
            <person name="Degnan S.M."/>
            <person name="Oakley T.H."/>
            <person name="Plachetzki D.C."/>
            <person name="Zhai Y."/>
            <person name="Adamski M."/>
            <person name="Calcino A."/>
            <person name="Cummins S.F."/>
            <person name="Goodstein D.M."/>
            <person name="Harris C."/>
            <person name="Jackson D.J."/>
            <person name="Leys S.P."/>
            <person name="Shu S."/>
            <person name="Woodcroft B.J."/>
            <person name="Vervoort M."/>
            <person name="Kosik K.S."/>
            <person name="Manning G."/>
            <person name="Degnan B.M."/>
            <person name="Rokhsar D.S."/>
        </authorList>
    </citation>
    <scope>NUCLEOTIDE SEQUENCE [LARGE SCALE GENOMIC DNA]</scope>
</reference>
<evidence type="ECO:0000259" key="11">
    <source>
        <dbReference type="Pfam" id="PF00266"/>
    </source>
</evidence>
<evidence type="ECO:0000313" key="13">
    <source>
        <dbReference type="Proteomes" id="UP000007879"/>
    </source>
</evidence>
<name>A0AAN0I9W8_AMPQE</name>
<gene>
    <name evidence="12" type="primary">100631517</name>
</gene>
<feature type="modified residue" description="N6-(pyridoxal phosphate)lysine" evidence="8">
    <location>
        <position position="231"/>
    </location>
</feature>
<dbReference type="PROSITE" id="PS00595">
    <property type="entry name" value="AA_TRANSFER_CLASS_5"/>
    <property type="match status" value="1"/>
</dbReference>
<dbReference type="KEGG" id="aqu:100631517"/>
<evidence type="ECO:0000256" key="1">
    <source>
        <dbReference type="ARBA" id="ARBA00001933"/>
    </source>
</evidence>
<evidence type="ECO:0000256" key="9">
    <source>
        <dbReference type="RuleBase" id="RU004075"/>
    </source>
</evidence>
<comment type="catalytic activity">
    <reaction evidence="6">
        <text>glyoxylate + L-alanine = glycine + pyruvate</text>
        <dbReference type="Rhea" id="RHEA:24248"/>
        <dbReference type="ChEBI" id="CHEBI:15361"/>
        <dbReference type="ChEBI" id="CHEBI:36655"/>
        <dbReference type="ChEBI" id="CHEBI:57305"/>
        <dbReference type="ChEBI" id="CHEBI:57972"/>
        <dbReference type="EC" id="2.6.1.44"/>
    </reaction>
</comment>
<dbReference type="InterPro" id="IPR000192">
    <property type="entry name" value="Aminotrans_V_dom"/>
</dbReference>
<evidence type="ECO:0000256" key="4">
    <source>
        <dbReference type="ARBA" id="ARBA00022679"/>
    </source>
</evidence>
<dbReference type="Gene3D" id="3.40.640.10">
    <property type="entry name" value="Type I PLP-dependent aspartate aminotransferase-like (Major domain)"/>
    <property type="match status" value="1"/>
</dbReference>
<dbReference type="PANTHER" id="PTHR21152">
    <property type="entry name" value="AMINOTRANSFERASE CLASS V"/>
    <property type="match status" value="1"/>
</dbReference>
<keyword evidence="4" id="KW-0808">Transferase</keyword>
<dbReference type="PANTHER" id="PTHR21152:SF40">
    <property type="entry name" value="ALANINE--GLYOXYLATE AMINOTRANSFERASE"/>
    <property type="match status" value="1"/>
</dbReference>
<dbReference type="InterPro" id="IPR020578">
    <property type="entry name" value="Aminotrans_V_PyrdxlP_BS"/>
</dbReference>
<dbReference type="GO" id="GO:0019265">
    <property type="term" value="P:glycine biosynthetic process, by transamination of glyoxylate"/>
    <property type="evidence" value="ECO:0007669"/>
    <property type="project" value="TreeGrafter"/>
</dbReference>
<evidence type="ECO:0000256" key="5">
    <source>
        <dbReference type="ARBA" id="ARBA00022898"/>
    </source>
</evidence>
<keyword evidence="3" id="KW-0032">Aminotransferase</keyword>
<keyword evidence="13" id="KW-1185">Reference proteome</keyword>
<keyword evidence="5 6" id="KW-0663">Pyridoxal phosphate</keyword>
<dbReference type="GO" id="GO:0008453">
    <property type="term" value="F:alanine-glyoxylate transaminase activity"/>
    <property type="evidence" value="ECO:0007669"/>
    <property type="project" value="UniProtKB-EC"/>
</dbReference>
<evidence type="ECO:0000256" key="10">
    <source>
        <dbReference type="RuleBase" id="RU004504"/>
    </source>
</evidence>
<dbReference type="GO" id="GO:0005777">
    <property type="term" value="C:peroxisome"/>
    <property type="evidence" value="ECO:0007669"/>
    <property type="project" value="TreeGrafter"/>
</dbReference>
<comment type="cofactor">
    <cofactor evidence="1 6 8 10">
        <name>pyridoxal 5'-phosphate</name>
        <dbReference type="ChEBI" id="CHEBI:597326"/>
    </cofactor>
</comment>
<dbReference type="AlphaFoldDB" id="A0AAN0I9W8"/>
<dbReference type="GO" id="GO:0004760">
    <property type="term" value="F:L-serine-pyruvate transaminase activity"/>
    <property type="evidence" value="ECO:0007669"/>
    <property type="project" value="TreeGrafter"/>
</dbReference>
<dbReference type="EC" id="2.6.1.44" evidence="6"/>
<dbReference type="InterPro" id="IPR015421">
    <property type="entry name" value="PyrdxlP-dep_Trfase_major"/>
</dbReference>
<proteinExistence type="inferred from homology"/>
<dbReference type="InterPro" id="IPR015422">
    <property type="entry name" value="PyrdxlP-dep_Trfase_small"/>
</dbReference>
<evidence type="ECO:0000256" key="7">
    <source>
        <dbReference type="PIRSR" id="PIRSR000524-1"/>
    </source>
</evidence>
<dbReference type="InterPro" id="IPR015424">
    <property type="entry name" value="PyrdxlP-dep_Trfase"/>
</dbReference>
<sequence length="423" mass="46555">MRLQQLSRAFLPLIGGRGIHCSRVLKRMDVPPPSSILNPLHHEEITLFGPGPTNTAPRVCHASSLQTFGIFNPPMVDLMKEVQEGLRYLFQTKNELTYAVNASGMAGMETALTNLLEPKDRLMSLTNGCWGGIAAEVGERCGAIVTKLEHPPGVPFSSDEVEKALKEHKPHVLYVAQSESSTGLLQPVEKLGSICHQNNCLLVVDTVASLGAAPFFMDRWEVDVVYSATQKAISCQTGLAPISFSSRAREKIASRKTKVQSYVFDVNKNMVQWGVDGVAKKYHHTYSSTLLLSLREALSMIAAEGLEQMWKRHSENTKRLCNGIEELGLELFIKDPAYRLPTVTAICIPEGVESPGSLNAYCMEKHKVEFGAALPPLVGKVWRIGIMGYNSTEWHTNKALSVFKDGLLHIGYTPKAAKVKAEL</sequence>
<dbReference type="Pfam" id="PF00266">
    <property type="entry name" value="Aminotran_5"/>
    <property type="match status" value="1"/>
</dbReference>